<keyword evidence="3" id="KW-1185">Reference proteome</keyword>
<organism evidence="2 3">
    <name type="scientific">Microdochium trichocladiopsis</name>
    <dbReference type="NCBI Taxonomy" id="1682393"/>
    <lineage>
        <taxon>Eukaryota</taxon>
        <taxon>Fungi</taxon>
        <taxon>Dikarya</taxon>
        <taxon>Ascomycota</taxon>
        <taxon>Pezizomycotina</taxon>
        <taxon>Sordariomycetes</taxon>
        <taxon>Xylariomycetidae</taxon>
        <taxon>Xylariales</taxon>
        <taxon>Microdochiaceae</taxon>
        <taxon>Microdochium</taxon>
    </lineage>
</organism>
<reference evidence="2" key="1">
    <citation type="journal article" date="2021" name="Nat. Commun.">
        <title>Genetic determinants of endophytism in the Arabidopsis root mycobiome.</title>
        <authorList>
            <person name="Mesny F."/>
            <person name="Miyauchi S."/>
            <person name="Thiergart T."/>
            <person name="Pickel B."/>
            <person name="Atanasova L."/>
            <person name="Karlsson M."/>
            <person name="Huettel B."/>
            <person name="Barry K.W."/>
            <person name="Haridas S."/>
            <person name="Chen C."/>
            <person name="Bauer D."/>
            <person name="Andreopoulos W."/>
            <person name="Pangilinan J."/>
            <person name="LaButti K."/>
            <person name="Riley R."/>
            <person name="Lipzen A."/>
            <person name="Clum A."/>
            <person name="Drula E."/>
            <person name="Henrissat B."/>
            <person name="Kohler A."/>
            <person name="Grigoriev I.V."/>
            <person name="Martin F.M."/>
            <person name="Hacquard S."/>
        </authorList>
    </citation>
    <scope>NUCLEOTIDE SEQUENCE</scope>
    <source>
        <strain evidence="2">MPI-CAGE-CH-0230</strain>
    </source>
</reference>
<name>A0A9P8Y0D3_9PEZI</name>
<evidence type="ECO:0000313" key="2">
    <source>
        <dbReference type="EMBL" id="KAH7024531.1"/>
    </source>
</evidence>
<protein>
    <submittedName>
        <fullName evidence="2">Uncharacterized protein</fullName>
    </submittedName>
</protein>
<feature type="region of interest" description="Disordered" evidence="1">
    <location>
        <begin position="98"/>
        <end position="120"/>
    </location>
</feature>
<dbReference type="GeneID" id="70184543"/>
<sequence>MSATSLPLLVRSNKPLKPSPPHTKALEQPGLVCQMLRGVEPLAHRDGPVPAQQPALERAVEGIPLGPQQLDGVVVPPRHGQLGGQVEPGQQRRVVLGSLGCPAAGGGRRPQAAEDVGRGEAHADGLGVAQAAAVAVQRVQAVPERPVAPHLGRRDDMRP</sequence>
<evidence type="ECO:0000256" key="1">
    <source>
        <dbReference type="SAM" id="MobiDB-lite"/>
    </source>
</evidence>
<accession>A0A9P8Y0D3</accession>
<gene>
    <name evidence="2" type="ORF">B0I36DRAFT_331588</name>
</gene>
<dbReference type="EMBL" id="JAGTJQ010000009">
    <property type="protein sequence ID" value="KAH7024531.1"/>
    <property type="molecule type" value="Genomic_DNA"/>
</dbReference>
<feature type="region of interest" description="Disordered" evidence="1">
    <location>
        <begin position="1"/>
        <end position="27"/>
    </location>
</feature>
<comment type="caution">
    <text evidence="2">The sequence shown here is derived from an EMBL/GenBank/DDBJ whole genome shotgun (WGS) entry which is preliminary data.</text>
</comment>
<feature type="compositionally biased region" description="Basic and acidic residues" evidence="1">
    <location>
        <begin position="111"/>
        <end position="120"/>
    </location>
</feature>
<dbReference type="RefSeq" id="XP_046008079.1">
    <property type="nucleotide sequence ID" value="XM_046154997.1"/>
</dbReference>
<dbReference type="AlphaFoldDB" id="A0A9P8Y0D3"/>
<evidence type="ECO:0000313" key="3">
    <source>
        <dbReference type="Proteomes" id="UP000756346"/>
    </source>
</evidence>
<proteinExistence type="predicted"/>
<dbReference type="Proteomes" id="UP000756346">
    <property type="component" value="Unassembled WGS sequence"/>
</dbReference>